<evidence type="ECO:0000313" key="3">
    <source>
        <dbReference type="Proteomes" id="UP000231569"/>
    </source>
</evidence>
<name>A0A2M8KTW7_9BACT</name>
<protein>
    <submittedName>
        <fullName evidence="2">Uncharacterized protein</fullName>
    </submittedName>
</protein>
<dbReference type="Proteomes" id="UP000231569">
    <property type="component" value="Unassembled WGS sequence"/>
</dbReference>
<accession>A0A2M8KTW7</accession>
<keyword evidence="1" id="KW-0472">Membrane</keyword>
<feature type="non-terminal residue" evidence="2">
    <location>
        <position position="1"/>
    </location>
</feature>
<keyword evidence="1" id="KW-1133">Transmembrane helix</keyword>
<sequence>TSGVFDRGLNAGVRIADRLFSPRSMVKNAAQSALQKGARAAAQRAAVAAAENPATWPVIAVVIAIVVLGVIFFMLMDTNTMLAAAPYAKQNAVNTTTGTAPSPTLIQVPHAVTTIGPQLSPNPTTAASFPSLIPRGYGTAGQTWATMNPGYEEQTALPVQGYVTWYGRAGLMAEVATNQLAWGQITPCAECKGDISLMRQGDINRRVWIRRASGVVEGPYRVVDCAAKKDVATILKYKGWAADLSYEIAQNWGFKSEDVTIFDAPPTL</sequence>
<dbReference type="EMBL" id="PFEE01000076">
    <property type="protein sequence ID" value="PJE63382.1"/>
    <property type="molecule type" value="Genomic_DNA"/>
</dbReference>
<proteinExistence type="predicted"/>
<organism evidence="2 3">
    <name type="scientific">Candidatus Roizmanbacteria bacterium CG10_big_fil_rev_8_21_14_0_10_45_7</name>
    <dbReference type="NCBI Taxonomy" id="1974854"/>
    <lineage>
        <taxon>Bacteria</taxon>
        <taxon>Candidatus Roizmaniibacteriota</taxon>
    </lineage>
</organism>
<comment type="caution">
    <text evidence="2">The sequence shown here is derived from an EMBL/GenBank/DDBJ whole genome shotgun (WGS) entry which is preliminary data.</text>
</comment>
<dbReference type="AlphaFoldDB" id="A0A2M8KTW7"/>
<reference evidence="3" key="1">
    <citation type="submission" date="2017-09" db="EMBL/GenBank/DDBJ databases">
        <title>Depth-based differentiation of microbial function through sediment-hosted aquifers and enrichment of novel symbionts in the deep terrestrial subsurface.</title>
        <authorList>
            <person name="Probst A.J."/>
            <person name="Ladd B."/>
            <person name="Jarett J.K."/>
            <person name="Geller-Mcgrath D.E."/>
            <person name="Sieber C.M.K."/>
            <person name="Emerson J.B."/>
            <person name="Anantharaman K."/>
            <person name="Thomas B.C."/>
            <person name="Malmstrom R."/>
            <person name="Stieglmeier M."/>
            <person name="Klingl A."/>
            <person name="Woyke T."/>
            <person name="Ryan C.M."/>
            <person name="Banfield J.F."/>
        </authorList>
    </citation>
    <scope>NUCLEOTIDE SEQUENCE [LARGE SCALE GENOMIC DNA]</scope>
</reference>
<feature type="transmembrane region" description="Helical" evidence="1">
    <location>
        <begin position="54"/>
        <end position="75"/>
    </location>
</feature>
<evidence type="ECO:0000256" key="1">
    <source>
        <dbReference type="SAM" id="Phobius"/>
    </source>
</evidence>
<gene>
    <name evidence="2" type="ORF">COU89_03655</name>
</gene>
<evidence type="ECO:0000313" key="2">
    <source>
        <dbReference type="EMBL" id="PJE63382.1"/>
    </source>
</evidence>
<keyword evidence="1" id="KW-0812">Transmembrane</keyword>